<protein>
    <submittedName>
        <fullName evidence="1">Uncharacterized protein</fullName>
    </submittedName>
</protein>
<evidence type="ECO:0000313" key="2">
    <source>
        <dbReference type="Proteomes" id="UP000203366"/>
    </source>
</evidence>
<sequence>MNFKVLSTIYKNFCKSFYIMDNLEVKNIDSETKELLEGVGKDYQTIFALEKTYGYHTFLSGTEIKHGPFKVTVKKGKRVIYSKYETDTKTYDTLGETSGNYANGELSEKVVIFRGRASFAETWKFVSKEVVVY</sequence>
<dbReference type="KEGG" id="vg:10399654"/>
<dbReference type="Proteomes" id="UP000203366">
    <property type="component" value="Segment"/>
</dbReference>
<dbReference type="RefSeq" id="YP_004347034.1">
    <property type="nucleotide sequence ID" value="NC_015326.1"/>
</dbReference>
<proteinExistence type="predicted"/>
<reference evidence="1 2" key="1">
    <citation type="journal article" date="2011" name="Environ. Microbiol.">
        <title>Lausannevirus, a giant amoebal virus encoding histone doublets.</title>
        <authorList>
            <person name="Thomas V."/>
            <person name="Bertelli C."/>
            <person name="Collyn F."/>
            <person name="Casson N."/>
            <person name="Telenti A."/>
            <person name="Goesmann A."/>
            <person name="Croxatto A."/>
            <person name="Greub G."/>
        </authorList>
    </citation>
    <scope>NUCLEOTIDE SEQUENCE [LARGE SCALE GENOMIC DNA]</scope>
    <source>
        <strain evidence="1">7715</strain>
    </source>
</reference>
<dbReference type="EMBL" id="HQ113105">
    <property type="protein sequence ID" value="AEA06922.1"/>
    <property type="molecule type" value="Genomic_DNA"/>
</dbReference>
<evidence type="ECO:0000313" key="1">
    <source>
        <dbReference type="EMBL" id="AEA06922.1"/>
    </source>
</evidence>
<dbReference type="GeneID" id="10399654"/>
<gene>
    <name evidence="1" type="ORF">LAU_0067</name>
</gene>
<organism evidence="1 2">
    <name type="scientific">Lausannevirus</name>
    <dbReference type="NCBI Taxonomy" id="999883"/>
    <lineage>
        <taxon>Viruses</taxon>
        <taxon>Varidnaviria</taxon>
        <taxon>Bamfordvirae</taxon>
        <taxon>Nucleocytoviricota</taxon>
        <taxon>Megaviricetes</taxon>
        <taxon>Pimascovirales</taxon>
        <taxon>Pimascovirales incertae sedis</taxon>
        <taxon>Marseilleviridae</taxon>
        <taxon>Losannavirus</taxon>
        <taxon>Losannavirus lausannense</taxon>
    </lineage>
</organism>
<name>F2WKZ9_9VIRU</name>
<keyword evidence="2" id="KW-1185">Reference proteome</keyword>
<accession>F2WKZ9</accession>